<organism evidence="5 6">
    <name type="scientific">Parasphingorhabdus litoris</name>
    <dbReference type="NCBI Taxonomy" id="394733"/>
    <lineage>
        <taxon>Bacteria</taxon>
        <taxon>Pseudomonadati</taxon>
        <taxon>Pseudomonadota</taxon>
        <taxon>Alphaproteobacteria</taxon>
        <taxon>Sphingomonadales</taxon>
        <taxon>Sphingomonadaceae</taxon>
        <taxon>Parasphingorhabdus</taxon>
    </lineage>
</organism>
<dbReference type="InterPro" id="IPR007173">
    <property type="entry name" value="ALO_C"/>
</dbReference>
<dbReference type="Proteomes" id="UP001500713">
    <property type="component" value="Unassembled WGS sequence"/>
</dbReference>
<evidence type="ECO:0000256" key="2">
    <source>
        <dbReference type="ARBA" id="ARBA00022827"/>
    </source>
</evidence>
<dbReference type="InterPro" id="IPR036318">
    <property type="entry name" value="FAD-bd_PCMH-like_sf"/>
</dbReference>
<dbReference type="PANTHER" id="PTHR43762:SF1">
    <property type="entry name" value="D-ARABINONO-1,4-LACTONE OXIDASE"/>
    <property type="match status" value="1"/>
</dbReference>
<evidence type="ECO:0000256" key="1">
    <source>
        <dbReference type="ARBA" id="ARBA00022630"/>
    </source>
</evidence>
<comment type="caution">
    <text evidence="5">The sequence shown here is derived from an EMBL/GenBank/DDBJ whole genome shotgun (WGS) entry which is preliminary data.</text>
</comment>
<keyword evidence="2" id="KW-0274">FAD</keyword>
<dbReference type="InterPro" id="IPR010031">
    <property type="entry name" value="FAD_lactone_oxidase-like"/>
</dbReference>
<keyword evidence="6" id="KW-1185">Reference proteome</keyword>
<dbReference type="InterPro" id="IPR016166">
    <property type="entry name" value="FAD-bd_PCMH"/>
</dbReference>
<evidence type="ECO:0000259" key="4">
    <source>
        <dbReference type="PROSITE" id="PS51387"/>
    </source>
</evidence>
<name>A0ABN1A9G1_9SPHN</name>
<evidence type="ECO:0000256" key="3">
    <source>
        <dbReference type="ARBA" id="ARBA00023002"/>
    </source>
</evidence>
<dbReference type="PIRSF" id="PIRSF000136">
    <property type="entry name" value="LGO_GLO"/>
    <property type="match status" value="1"/>
</dbReference>
<accession>A0ABN1A9G1</accession>
<dbReference type="InterPro" id="IPR016169">
    <property type="entry name" value="FAD-bd_PCMH_sub2"/>
</dbReference>
<evidence type="ECO:0000313" key="6">
    <source>
        <dbReference type="Proteomes" id="UP001500713"/>
    </source>
</evidence>
<dbReference type="EMBL" id="BAAAEM010000002">
    <property type="protein sequence ID" value="GAA0470897.1"/>
    <property type="molecule type" value="Genomic_DNA"/>
</dbReference>
<dbReference type="Gene3D" id="3.30.70.2520">
    <property type="match status" value="1"/>
</dbReference>
<dbReference type="Gene3D" id="3.30.465.10">
    <property type="match status" value="1"/>
</dbReference>
<dbReference type="Pfam" id="PF04030">
    <property type="entry name" value="ALO"/>
    <property type="match status" value="1"/>
</dbReference>
<dbReference type="InterPro" id="IPR016167">
    <property type="entry name" value="FAD-bd_PCMH_sub1"/>
</dbReference>
<keyword evidence="1" id="KW-0285">Flavoprotein</keyword>
<evidence type="ECO:0000313" key="5">
    <source>
        <dbReference type="EMBL" id="GAA0470897.1"/>
    </source>
</evidence>
<dbReference type="InterPro" id="IPR006094">
    <property type="entry name" value="Oxid_FAD_bind_N"/>
</dbReference>
<dbReference type="PROSITE" id="PS51387">
    <property type="entry name" value="FAD_PCMH"/>
    <property type="match status" value="1"/>
</dbReference>
<dbReference type="Gene3D" id="1.10.45.10">
    <property type="entry name" value="Vanillyl-alcohol Oxidase, Chain A, domain 4"/>
    <property type="match status" value="1"/>
</dbReference>
<dbReference type="RefSeq" id="WP_229956467.1">
    <property type="nucleotide sequence ID" value="NZ_BAAAEM010000002.1"/>
</dbReference>
<feature type="domain" description="FAD-binding PCMH-type" evidence="4">
    <location>
        <begin position="58"/>
        <end position="225"/>
    </location>
</feature>
<reference evidence="5 6" key="1">
    <citation type="journal article" date="2019" name="Int. J. Syst. Evol. Microbiol.">
        <title>The Global Catalogue of Microorganisms (GCM) 10K type strain sequencing project: providing services to taxonomists for standard genome sequencing and annotation.</title>
        <authorList>
            <consortium name="The Broad Institute Genomics Platform"/>
            <consortium name="The Broad Institute Genome Sequencing Center for Infectious Disease"/>
            <person name="Wu L."/>
            <person name="Ma J."/>
        </authorList>
    </citation>
    <scope>NUCLEOTIDE SEQUENCE [LARGE SCALE GENOMIC DNA]</scope>
    <source>
        <strain evidence="5 6">JCM 14162</strain>
    </source>
</reference>
<dbReference type="Pfam" id="PF01565">
    <property type="entry name" value="FAD_binding_4"/>
    <property type="match status" value="1"/>
</dbReference>
<protein>
    <submittedName>
        <fullName evidence="5">D-arabinono-1,4-lactone oxidase</fullName>
    </submittedName>
</protein>
<dbReference type="Gene3D" id="3.30.43.10">
    <property type="entry name" value="Uridine Diphospho-n-acetylenolpyruvylglucosamine Reductase, domain 2"/>
    <property type="match status" value="1"/>
</dbReference>
<proteinExistence type="predicted"/>
<dbReference type="NCBIfam" id="TIGR01679">
    <property type="entry name" value="bact_FAD_ox"/>
    <property type="match status" value="1"/>
</dbReference>
<sequence length="470" mass="52077">MAVSRRTLLLGGAAAAVAIPVCSQLWWSSKDFVRDGFDPALPEAPTGERAWVNWSGIQKATPKSLMAPADVQELAAQIQTTPAPIRPVGSGHSFTPLCPSEGTMIDVSAMSGLVSYDKTAGIAIMGAGTRLQQAARLLHEQGLAFANLPDIDVQTLAGGFGTATHGTGRNLTAIHDYVRGFELVTAAGEILEVSTNQQPELFEAGKVSLGVLGIITRYDLAVEPAFNLHRRVKLVKMEEILDQYLTLSEKHRNFEALFFPGTGHGATLIHDKYDGPIEGEEPNQDEDFLADLRQLRDYFGWWPWLRRKIFETSTDPDTGEDMTDAGWKLLATSRPTKFNEMEYHMPLDKGMETLRKVLAKMESRKDAFFPIEARVTAPDDAWLSPFNDGRRLSIAIHAQADENYEFFFTEFEPIFRAAGGRPHWGKLHSLTPQDLAALYPQFEAFNELRRQLDPDGKMLNPYMAKLLGAG</sequence>
<gene>
    <name evidence="5" type="ORF">GCM10009096_09770</name>
</gene>
<dbReference type="SUPFAM" id="SSF56176">
    <property type="entry name" value="FAD-binding/transporter-associated domain-like"/>
    <property type="match status" value="1"/>
</dbReference>
<dbReference type="InterPro" id="IPR016171">
    <property type="entry name" value="Vanillyl_alc_oxidase_C-sub2"/>
</dbReference>
<dbReference type="PANTHER" id="PTHR43762">
    <property type="entry name" value="L-GULONOLACTONE OXIDASE"/>
    <property type="match status" value="1"/>
</dbReference>
<keyword evidence="3" id="KW-0560">Oxidoreductase</keyword>